<comment type="cofactor">
    <cofactor evidence="1">
        <name>pantetheine 4'-phosphate</name>
        <dbReference type="ChEBI" id="CHEBI:47942"/>
    </cofactor>
</comment>
<sequence>MAIANFRVNTSGDVDGTDDVLPLTAAQRGMWFAESLSSDYSVNIAQYVDIRHESGALDYDLLARCCVEVGKLVESPYVRLAEVDGVPVQYVDLDFDQQVDILDLRHEPDPEAAALAWMQQEYRRPVDLLIDQYIVITIIKVADDRTFWYNRAHHIIIDGYAALSIMRRTVDRYNALRRGEQPHDKLPATMADIVAYEDAYRTSSRRDTDREHWLERVTDLPERVTLSTSVPSAPLSFDNVVVGDELAPALQARLEAIATDLNSSIAVVLTAAFGAFLSRMAGTDDIVMSLPVTGRATAKIKAAGGMLSNILPIRLRDVSQHSARDLIRSAQLELTGALRHQRYRSDDIRRDAGLDGSSVSFGPTINMVFFDDDVAIDGTSMEYRILTSGILEDLLINLYQSSPGAPLVVDLHGNPHLYSSAQMAAHHRHFLAFLRRFIDDVDARVADIELLLPGEGTALLRMGTGERVDWPLDGDVLDAFAARALEVPDAVALVSGDRQWTYRDFDVLRNQLAHQLIADGVRPGDRVVVALDRGVAQVSSIYAVMTAGAAYVPVDPTQPDERRWHIVDTAQPALVIDEEYLERVGFDAGSGVPGRPSGPVSRPKVPDMPAYVIFTSGSTGTPKGVEVRAEAVINRLAWMQRNHPISPADVVLYKTPFTFDVSVWELLWPLQIGASMVIADPGGHRDPDYLSRLIEDRRISVLHFVPSMLHAYVDVAHAAGRSRAFGESVRQIFTSGEALGRQLADRVLEQSDAKLVNLYGPTEAAVDITEHVVAASDPTVPIGTPVANSDVYVLDSALRPVPKGVAGELYLAGCQLASGYVRRPDLTASRFVANPYSPKRGHLMYRTGDLVRWSHDGELEYLGRSDFQVKIRGQRVELGEIEAVLCQMPAVEGAVVVARTDLSSAPMLVAYVTAGSDGVEDADALEWCRRRLPSHMVPAGVVVLDRFPVNSSGKLDRKALPTPVVGRSEDTPYVPPSTPLEVKVVGLIEELLGVDRIGLRDNIFTLGADSLVAARLASRLRTVGRVGVSLTDIFESRDVGALIAAAKPLEGAAAQVRQLAPMPRPDRIPLSYPQNRVWFINRLDPASGAYNVPGAVRLGREVDADALSAAIADVVARHEPLRTTFPDHDGETFQLIHPVAEAAAAGLFGVDEVEPSAVDAAIHELASAGFDLAVDYPVRVRLLRTIDEDGQPDHVLVLVMHHIISDGASLGPLIKDVLSAYFARAHGVEPVWSPLPVQYADFTLWQRELLGDESDTSSLAGQQIAFWRNELHGMPELISLPADRPRPTVPTGAGGHFDTWLDARTVARLRAVAAESEVTIFAVFHAALALLLSRVSDTRDIAIGTAIAGRDEPELADLIGMFVNTVVLRTRIDPDATIAELLRSAHHTRAQALSNADVPFELVVDAVGARRSRSHSPLFQVELVLQHDQVEQLLDSEPELDLIDARTPFAKYDLSLSVVDFGDSGPHADKVSISFTYAEDLFDRTTIERFARYFHEVLDALAGSQEATASARVADVFRFPASELARVEEWSAGPSVEVSPQLIPDAVADQVRAAPDAPALVFGDRTVTYGEFGARVAVLARSLISAGVGPDVAVAVCVPRSVELLVAIHAIAAAGGHYVPIDTEAPIERGEYMVATAGAEVIVVGPGVLPSMVADLGNRVNVVTVDADADVDLSTPPLSASERPGVLRPDHAVYTLFTSGSTGRPKGVTVSHEALVNRLAWMHDGHPLSAADTVLQKTPVTFDVSVWELFWPLMTGARLVIAEPGRHGDPRYLADLIDRHRVTTVHFVPSMLSTFVDVLGDALADLTTLRLMFTSGEALTVTTAQAVIAALPEIGLHNLYGPTEAAVDVTEHTVAPGETTVPIGRPVWNTTTRILDSHLRPVPVGVPGELYLGGVQLARGYAAQGRLTAERFVADPFGEPGDRLYRTGDLVRWNSAGGIEYLGRNDFQVKLRGQRLELGEIEAALMSVPAIVHAAATVADLRAGQSLVAYYSPDTVEPDVAQAHLTGLVPEYMVPTIWMPLAQMPLNSAGKVDRKALPEPVIEAAEFVPPATDTEHAIADVFADVLGVDQISVTESFFDLGGNSLSATKVAARVSSELQVEIPVVAVFDAPSVRQMAAFAEHGAPSRRPRLAPRHGGHTAPLSPVQRGMWLINRADPASPAYNVAMALRLSGRLDTTAIRAAIEDLVERHESLRTRYPLVDGEPMQVVLETSAALELLERSVVDVEGDPIPVIAEFTGRGFDVTAAPPLRMVLLRLTAEEHILVFVVHHISADGASMLPLAGDVMTAYSARVAGQRPGWAPLEVQYLDYTLWQLESLAVMGPDDTTEADRQLAYWVDRLRNAPARLELPTDHARPRTPSFSGGEVRFEIDGALVRKLDTVARHNNATLFMVMQTALVVLLSRLTTQRDIVIGTPFAGRGQPELDGVIGMFVNTLALRTRLQDEEKFAELLHRVRDEDLADMANAEIAFDTIVSSVLHSPPTSYNPIYQVMFAYQNFTIPRLDMHDMTIAPISEQLTPAKVDLQLTLYPDDFGAPAAKDTDSMTGQLIYAADVFTKGTVETYAQRYLRVLEEVAENPQALVGDITIATADEDAASQSAVRAETTIPLPDLVARASVAAPDAVAAAHSGTEVTFAVLSSMCDAMAAALPDPDSALATALMSLMPGLAASSPDALGEVLAGLRTNAANAIESFAGGGVPHGNDAFPPTEGMTQT</sequence>
<evidence type="ECO:0000313" key="7">
    <source>
        <dbReference type="Proteomes" id="UP001185779"/>
    </source>
</evidence>
<dbReference type="InterPro" id="IPR036736">
    <property type="entry name" value="ACP-like_sf"/>
</dbReference>
<dbReference type="GO" id="GO:0043041">
    <property type="term" value="P:amino acid activation for nonribosomal peptide biosynthetic process"/>
    <property type="evidence" value="ECO:0007669"/>
    <property type="project" value="TreeGrafter"/>
</dbReference>
<dbReference type="GO" id="GO:0008610">
    <property type="term" value="P:lipid biosynthetic process"/>
    <property type="evidence" value="ECO:0007669"/>
    <property type="project" value="UniProtKB-ARBA"/>
</dbReference>
<dbReference type="Gene3D" id="3.30.559.30">
    <property type="entry name" value="Nonribosomal peptide synthetase, condensation domain"/>
    <property type="match status" value="3"/>
</dbReference>
<reference evidence="6 7" key="1">
    <citation type="submission" date="2023-10" db="EMBL/GenBank/DDBJ databases">
        <title>Development of a sustainable strategy for remediation of hydrocarbon-contaminated territories based on the waste exchange concept.</title>
        <authorList>
            <person name="Krivoruchko A."/>
        </authorList>
    </citation>
    <scope>NUCLEOTIDE SEQUENCE</scope>
    <source>
        <strain evidence="5 7">IEGM 1266</strain>
        <strain evidence="6">IEGM 1279</strain>
    </source>
</reference>
<protein>
    <submittedName>
        <fullName evidence="6">Amino acid adenylation domain-containing protein</fullName>
    </submittedName>
</protein>
<dbReference type="GO" id="GO:0009239">
    <property type="term" value="P:enterobactin biosynthetic process"/>
    <property type="evidence" value="ECO:0007669"/>
    <property type="project" value="TreeGrafter"/>
</dbReference>
<dbReference type="Proteomes" id="UP001185922">
    <property type="component" value="Unassembled WGS sequence"/>
</dbReference>
<dbReference type="EMBL" id="JAWLKH010000003">
    <property type="protein sequence ID" value="MDV6311283.1"/>
    <property type="molecule type" value="Genomic_DNA"/>
</dbReference>
<dbReference type="PROSITE" id="PS50075">
    <property type="entry name" value="CARRIER"/>
    <property type="match status" value="2"/>
</dbReference>
<dbReference type="GO" id="GO:0031177">
    <property type="term" value="F:phosphopantetheine binding"/>
    <property type="evidence" value="ECO:0007669"/>
    <property type="project" value="InterPro"/>
</dbReference>
<dbReference type="Gene3D" id="3.30.559.10">
    <property type="entry name" value="Chloramphenicol acetyltransferase-like domain"/>
    <property type="match status" value="3"/>
</dbReference>
<organism evidence="6 8">
    <name type="scientific">Gordonia amicalis</name>
    <dbReference type="NCBI Taxonomy" id="89053"/>
    <lineage>
        <taxon>Bacteria</taxon>
        <taxon>Bacillati</taxon>
        <taxon>Actinomycetota</taxon>
        <taxon>Actinomycetes</taxon>
        <taxon>Mycobacteriales</taxon>
        <taxon>Gordoniaceae</taxon>
        <taxon>Gordonia</taxon>
    </lineage>
</organism>
<gene>
    <name evidence="5" type="ORF">R3P94_04210</name>
    <name evidence="6" type="ORF">R3Q15_05130</name>
</gene>
<dbReference type="Gene3D" id="1.10.1200.10">
    <property type="entry name" value="ACP-like"/>
    <property type="match status" value="2"/>
</dbReference>
<dbReference type="PROSITE" id="PS00012">
    <property type="entry name" value="PHOSPHOPANTETHEINE"/>
    <property type="match status" value="2"/>
</dbReference>
<dbReference type="FunFam" id="3.40.50.980:FF:000002">
    <property type="entry name" value="Enterobactin synthetase component F"/>
    <property type="match status" value="1"/>
</dbReference>
<dbReference type="InterPro" id="IPR045851">
    <property type="entry name" value="AMP-bd_C_sf"/>
</dbReference>
<dbReference type="SUPFAM" id="SSF56801">
    <property type="entry name" value="Acetyl-CoA synthetase-like"/>
    <property type="match status" value="2"/>
</dbReference>
<dbReference type="FunFam" id="3.40.50.12780:FF:000012">
    <property type="entry name" value="Non-ribosomal peptide synthetase"/>
    <property type="match status" value="2"/>
</dbReference>
<dbReference type="Pfam" id="PF00501">
    <property type="entry name" value="AMP-binding"/>
    <property type="match status" value="2"/>
</dbReference>
<dbReference type="RefSeq" id="WP_096274542.1">
    <property type="nucleotide sequence ID" value="NZ_JASIRD010000002.1"/>
</dbReference>
<dbReference type="InterPro" id="IPR023213">
    <property type="entry name" value="CAT-like_dom_sf"/>
</dbReference>
<keyword evidence="3" id="KW-0597">Phosphoprotein</keyword>
<dbReference type="EMBL" id="JAWLKI010000003">
    <property type="protein sequence ID" value="MDV6306554.1"/>
    <property type="molecule type" value="Genomic_DNA"/>
</dbReference>
<dbReference type="PANTHER" id="PTHR45527:SF1">
    <property type="entry name" value="FATTY ACID SYNTHASE"/>
    <property type="match status" value="1"/>
</dbReference>
<dbReference type="Gene3D" id="3.30.300.30">
    <property type="match status" value="2"/>
</dbReference>
<dbReference type="NCBIfam" id="TIGR01733">
    <property type="entry name" value="AA-adenyl-dom"/>
    <property type="match status" value="2"/>
</dbReference>
<dbReference type="Gene3D" id="2.30.38.10">
    <property type="entry name" value="Luciferase, Domain 3"/>
    <property type="match status" value="2"/>
</dbReference>
<dbReference type="PANTHER" id="PTHR45527">
    <property type="entry name" value="NONRIBOSOMAL PEPTIDE SYNTHETASE"/>
    <property type="match status" value="1"/>
</dbReference>
<dbReference type="Pfam" id="PF13193">
    <property type="entry name" value="AMP-binding_C"/>
    <property type="match status" value="1"/>
</dbReference>
<keyword evidence="2" id="KW-0596">Phosphopantetheine</keyword>
<dbReference type="Pfam" id="PF00668">
    <property type="entry name" value="Condensation"/>
    <property type="match status" value="3"/>
</dbReference>
<dbReference type="PROSITE" id="PS00455">
    <property type="entry name" value="AMP_BINDING"/>
    <property type="match status" value="1"/>
</dbReference>
<name>A0AAE4U8G0_9ACTN</name>
<evidence type="ECO:0000313" key="5">
    <source>
        <dbReference type="EMBL" id="MDV6306554.1"/>
    </source>
</evidence>
<dbReference type="InterPro" id="IPR006162">
    <property type="entry name" value="Ppantetheine_attach_site"/>
</dbReference>
<evidence type="ECO:0000256" key="2">
    <source>
        <dbReference type="ARBA" id="ARBA00022450"/>
    </source>
</evidence>
<evidence type="ECO:0000259" key="4">
    <source>
        <dbReference type="PROSITE" id="PS50075"/>
    </source>
</evidence>
<dbReference type="SUPFAM" id="SSF47336">
    <property type="entry name" value="ACP-like"/>
    <property type="match status" value="2"/>
</dbReference>
<feature type="domain" description="Carrier" evidence="4">
    <location>
        <begin position="975"/>
        <end position="1050"/>
    </location>
</feature>
<feature type="domain" description="Carrier" evidence="4">
    <location>
        <begin position="2049"/>
        <end position="2124"/>
    </location>
</feature>
<dbReference type="InterPro" id="IPR009081">
    <property type="entry name" value="PP-bd_ACP"/>
</dbReference>
<evidence type="ECO:0000313" key="6">
    <source>
        <dbReference type="EMBL" id="MDV6311283.1"/>
    </source>
</evidence>
<dbReference type="InterPro" id="IPR020845">
    <property type="entry name" value="AMP-binding_CS"/>
</dbReference>
<accession>A0AAE4U8G0</accession>
<dbReference type="SUPFAM" id="SSF52777">
    <property type="entry name" value="CoA-dependent acyltransferases"/>
    <property type="match status" value="6"/>
</dbReference>
<dbReference type="SMART" id="SM00823">
    <property type="entry name" value="PKS_PP"/>
    <property type="match status" value="2"/>
</dbReference>
<dbReference type="Gene3D" id="3.40.50.980">
    <property type="match status" value="4"/>
</dbReference>
<dbReference type="InterPro" id="IPR025110">
    <property type="entry name" value="AMP-bd_C"/>
</dbReference>
<proteinExistence type="predicted"/>
<dbReference type="Pfam" id="PF00550">
    <property type="entry name" value="PP-binding"/>
    <property type="match status" value="2"/>
</dbReference>
<evidence type="ECO:0000256" key="1">
    <source>
        <dbReference type="ARBA" id="ARBA00001957"/>
    </source>
</evidence>
<dbReference type="InterPro" id="IPR020806">
    <property type="entry name" value="PKS_PP-bd"/>
</dbReference>
<dbReference type="CDD" id="cd17646">
    <property type="entry name" value="A_NRPS_AB3403-like"/>
    <property type="match status" value="1"/>
</dbReference>
<dbReference type="GO" id="GO:0047527">
    <property type="term" value="F:2,3-dihydroxybenzoate-serine ligase activity"/>
    <property type="evidence" value="ECO:0007669"/>
    <property type="project" value="TreeGrafter"/>
</dbReference>
<dbReference type="Proteomes" id="UP001185779">
    <property type="component" value="Unassembled WGS sequence"/>
</dbReference>
<dbReference type="GO" id="GO:0009366">
    <property type="term" value="C:enterobactin synthetase complex"/>
    <property type="evidence" value="ECO:0007669"/>
    <property type="project" value="TreeGrafter"/>
</dbReference>
<evidence type="ECO:0000256" key="3">
    <source>
        <dbReference type="ARBA" id="ARBA00022553"/>
    </source>
</evidence>
<dbReference type="InterPro" id="IPR000873">
    <property type="entry name" value="AMP-dep_synth/lig_dom"/>
</dbReference>
<dbReference type="InterPro" id="IPR010071">
    <property type="entry name" value="AA_adenyl_dom"/>
</dbReference>
<dbReference type="InterPro" id="IPR001242">
    <property type="entry name" value="Condensation_dom"/>
</dbReference>
<comment type="caution">
    <text evidence="6">The sequence shown here is derived from an EMBL/GenBank/DDBJ whole genome shotgun (WGS) entry which is preliminary data.</text>
</comment>
<dbReference type="CDD" id="cd19540">
    <property type="entry name" value="LCL_NRPS-like"/>
    <property type="match status" value="2"/>
</dbReference>
<evidence type="ECO:0000313" key="8">
    <source>
        <dbReference type="Proteomes" id="UP001185922"/>
    </source>
</evidence>
<dbReference type="FunFam" id="2.30.38.10:FF:000001">
    <property type="entry name" value="Non-ribosomal peptide synthetase PvdI"/>
    <property type="match status" value="2"/>
</dbReference>
<dbReference type="GO" id="GO:0005829">
    <property type="term" value="C:cytosol"/>
    <property type="evidence" value="ECO:0007669"/>
    <property type="project" value="TreeGrafter"/>
</dbReference>
<keyword evidence="7" id="KW-1185">Reference proteome</keyword>